<feature type="transmembrane region" description="Helical" evidence="10">
    <location>
        <begin position="342"/>
        <end position="362"/>
    </location>
</feature>
<dbReference type="Gene3D" id="1.10.3080.10">
    <property type="entry name" value="Clc chloride channel"/>
    <property type="match status" value="1"/>
</dbReference>
<dbReference type="CDD" id="cd00400">
    <property type="entry name" value="Voltage_gated_ClC"/>
    <property type="match status" value="1"/>
</dbReference>
<evidence type="ECO:0000256" key="4">
    <source>
        <dbReference type="ARBA" id="ARBA00022989"/>
    </source>
</evidence>
<evidence type="ECO:0000256" key="6">
    <source>
        <dbReference type="ARBA" id="ARBA00023136"/>
    </source>
</evidence>
<name>A0ABV7G192_9PROT</name>
<feature type="transmembrane region" description="Helical" evidence="10">
    <location>
        <begin position="309"/>
        <end position="330"/>
    </location>
</feature>
<feature type="transmembrane region" description="Helical" evidence="10">
    <location>
        <begin position="101"/>
        <end position="121"/>
    </location>
</feature>
<evidence type="ECO:0000256" key="10">
    <source>
        <dbReference type="SAM" id="Phobius"/>
    </source>
</evidence>
<dbReference type="PANTHER" id="PTHR43427:SF6">
    <property type="entry name" value="CHLORIDE CHANNEL PROTEIN CLC-E"/>
    <property type="match status" value="1"/>
</dbReference>
<evidence type="ECO:0000256" key="8">
    <source>
        <dbReference type="ARBA" id="ARBA00023214"/>
    </source>
</evidence>
<dbReference type="InterPro" id="IPR001807">
    <property type="entry name" value="ClC"/>
</dbReference>
<organism evidence="11 12">
    <name type="scientific">Teichococcus globiformis</name>
    <dbReference type="NCBI Taxonomy" id="2307229"/>
    <lineage>
        <taxon>Bacteria</taxon>
        <taxon>Pseudomonadati</taxon>
        <taxon>Pseudomonadota</taxon>
        <taxon>Alphaproteobacteria</taxon>
        <taxon>Acetobacterales</taxon>
        <taxon>Roseomonadaceae</taxon>
        <taxon>Roseomonas</taxon>
    </lineage>
</organism>
<evidence type="ECO:0000256" key="2">
    <source>
        <dbReference type="ARBA" id="ARBA00022448"/>
    </source>
</evidence>
<keyword evidence="7" id="KW-0869">Chloride channel</keyword>
<keyword evidence="9" id="KW-0407">Ion channel</keyword>
<dbReference type="Gene3D" id="3.10.580.10">
    <property type="entry name" value="CBS-domain"/>
    <property type="match status" value="1"/>
</dbReference>
<evidence type="ECO:0000256" key="9">
    <source>
        <dbReference type="ARBA" id="ARBA00023303"/>
    </source>
</evidence>
<feature type="transmembrane region" description="Helical" evidence="10">
    <location>
        <begin position="368"/>
        <end position="390"/>
    </location>
</feature>
<dbReference type="EMBL" id="JBHRTN010000008">
    <property type="protein sequence ID" value="MFC3125301.1"/>
    <property type="molecule type" value="Genomic_DNA"/>
</dbReference>
<dbReference type="SUPFAM" id="SSF54631">
    <property type="entry name" value="CBS-domain pair"/>
    <property type="match status" value="1"/>
</dbReference>
<gene>
    <name evidence="11" type="ORF">ACFOD4_09520</name>
</gene>
<evidence type="ECO:0000256" key="7">
    <source>
        <dbReference type="ARBA" id="ARBA00023173"/>
    </source>
</evidence>
<dbReference type="PANTHER" id="PTHR43427">
    <property type="entry name" value="CHLORIDE CHANNEL PROTEIN CLC-E"/>
    <property type="match status" value="1"/>
</dbReference>
<dbReference type="InterPro" id="IPR046342">
    <property type="entry name" value="CBS_dom_sf"/>
</dbReference>
<evidence type="ECO:0000256" key="5">
    <source>
        <dbReference type="ARBA" id="ARBA00023065"/>
    </source>
</evidence>
<protein>
    <submittedName>
        <fullName evidence="11">Chloride channel protein</fullName>
    </submittedName>
</protein>
<evidence type="ECO:0000313" key="12">
    <source>
        <dbReference type="Proteomes" id="UP001595593"/>
    </source>
</evidence>
<dbReference type="SUPFAM" id="SSF81340">
    <property type="entry name" value="Clc chloride channel"/>
    <property type="match status" value="1"/>
</dbReference>
<keyword evidence="5" id="KW-0406">Ion transport</keyword>
<dbReference type="Proteomes" id="UP001595593">
    <property type="component" value="Unassembled WGS sequence"/>
</dbReference>
<comment type="subcellular location">
    <subcellularLocation>
        <location evidence="1">Membrane</location>
        <topology evidence="1">Multi-pass membrane protein</topology>
    </subcellularLocation>
</comment>
<keyword evidence="4 10" id="KW-1133">Transmembrane helix</keyword>
<reference evidence="12" key="1">
    <citation type="journal article" date="2019" name="Int. J. Syst. Evol. Microbiol.">
        <title>The Global Catalogue of Microorganisms (GCM) 10K type strain sequencing project: providing services to taxonomists for standard genome sequencing and annotation.</title>
        <authorList>
            <consortium name="The Broad Institute Genomics Platform"/>
            <consortium name="The Broad Institute Genome Sequencing Center for Infectious Disease"/>
            <person name="Wu L."/>
            <person name="Ma J."/>
        </authorList>
    </citation>
    <scope>NUCLEOTIDE SEQUENCE [LARGE SCALE GENOMIC DNA]</scope>
    <source>
        <strain evidence="12">KCTC 52094</strain>
    </source>
</reference>
<keyword evidence="2" id="KW-0813">Transport</keyword>
<feature type="transmembrane region" description="Helical" evidence="10">
    <location>
        <begin position="397"/>
        <end position="423"/>
    </location>
</feature>
<accession>A0ABV7G192</accession>
<evidence type="ECO:0000256" key="3">
    <source>
        <dbReference type="ARBA" id="ARBA00022692"/>
    </source>
</evidence>
<keyword evidence="12" id="KW-1185">Reference proteome</keyword>
<feature type="transmembrane region" description="Helical" evidence="10">
    <location>
        <begin position="269"/>
        <end position="289"/>
    </location>
</feature>
<comment type="caution">
    <text evidence="11">The sequence shown here is derived from an EMBL/GenBank/DDBJ whole genome shotgun (WGS) entry which is preliminary data.</text>
</comment>
<dbReference type="InterPro" id="IPR050368">
    <property type="entry name" value="ClC-type_chloride_channel"/>
</dbReference>
<dbReference type="InterPro" id="IPR014743">
    <property type="entry name" value="Cl-channel_core"/>
</dbReference>
<sequence>MSAAGTRSASRPAIRVRWARRRFRREAALMRRRVQERFTSSTLRDAVRQSELGIIALGIAAGGLAGLVASLLGLAAKGVHWLLFGPESAHGLSAIRDVEPLVLLLAPAAGGLLLAGLGLVVQRYWPRSPIDPIEANALHGGRMSLSDAAVVGAQNLVSNGFGASVGLEAAYTQAGGGIASRLGRAFGLRRGDLRVLVGCGAAGAIAASFQAPLTGAFYAFELVIGAYAIAHLAPVVAAAVTGTIVSRVLGGTTPVISGGVAPPDWDDGLMALAVGLCCGLAAIALMRGVTFTEAGLRRVIPWSWLRPAVGGLMVGALAQATPAVLSAGHAALHVTFMVEGPALPLFILLVLKALASAISIGSGFRGGLFFASLLLGALLGKVMAVPAAMLGIQVDPLLTAIVGMSAFGAAVIGAPLAMTFIALETTGDFAVAGVAVAAVLVSTTITRRLFGYSFATWRFHLRGEAIRSAHDVGWLHDLTVGKLMRREVRTVRSDTRLSSFRRDFPLGATEYVIALDRADRYAGLIHVAEAHSQEADEAETVEELIHLADQVLLPAQNAKQAMALFDAADAEALAVVDQRDTSRVLGLVKASYLLRRYSEELDKRRQDELGLSA</sequence>
<dbReference type="RefSeq" id="WP_379595898.1">
    <property type="nucleotide sequence ID" value="NZ_JBHRTN010000008.1"/>
</dbReference>
<evidence type="ECO:0000256" key="1">
    <source>
        <dbReference type="ARBA" id="ARBA00004141"/>
    </source>
</evidence>
<evidence type="ECO:0000313" key="11">
    <source>
        <dbReference type="EMBL" id="MFC3125301.1"/>
    </source>
</evidence>
<feature type="transmembrane region" description="Helical" evidence="10">
    <location>
        <begin position="226"/>
        <end position="249"/>
    </location>
</feature>
<keyword evidence="6 10" id="KW-0472">Membrane</keyword>
<keyword evidence="8" id="KW-0868">Chloride</keyword>
<dbReference type="Pfam" id="PF00654">
    <property type="entry name" value="Voltage_CLC"/>
    <property type="match status" value="1"/>
</dbReference>
<feature type="transmembrane region" description="Helical" evidence="10">
    <location>
        <begin position="52"/>
        <end position="76"/>
    </location>
</feature>
<proteinExistence type="predicted"/>
<feature type="transmembrane region" description="Helical" evidence="10">
    <location>
        <begin position="429"/>
        <end position="450"/>
    </location>
</feature>
<keyword evidence="3 10" id="KW-0812">Transmembrane</keyword>